<comment type="caution">
    <text evidence="1">The sequence shown here is derived from an EMBL/GenBank/DDBJ whole genome shotgun (WGS) entry which is preliminary data.</text>
</comment>
<feature type="non-terminal residue" evidence="1">
    <location>
        <position position="1"/>
    </location>
</feature>
<dbReference type="AlphaFoldDB" id="A0A391NVV2"/>
<gene>
    <name evidence="1" type="ORF">KIPB_016672</name>
</gene>
<dbReference type="Proteomes" id="UP000265618">
    <property type="component" value="Unassembled WGS sequence"/>
</dbReference>
<protein>
    <submittedName>
        <fullName evidence="1">Uncharacterized protein</fullName>
    </submittedName>
</protein>
<proteinExistence type="predicted"/>
<accession>A0A391NVV2</accession>
<sequence length="43" mass="4515">TIDSEPVPLGSLVEDDGGDELHISTKVVLADKRLADSIEGIPL</sequence>
<evidence type="ECO:0000313" key="1">
    <source>
        <dbReference type="EMBL" id="GCA65251.1"/>
    </source>
</evidence>
<name>A0A391NVV2_9EUKA</name>
<organism evidence="1 2">
    <name type="scientific">Kipferlia bialata</name>
    <dbReference type="NCBI Taxonomy" id="797122"/>
    <lineage>
        <taxon>Eukaryota</taxon>
        <taxon>Metamonada</taxon>
        <taxon>Carpediemonas-like organisms</taxon>
        <taxon>Kipferlia</taxon>
    </lineage>
</organism>
<dbReference type="EMBL" id="BDIP01010405">
    <property type="protein sequence ID" value="GCA65251.1"/>
    <property type="molecule type" value="Genomic_DNA"/>
</dbReference>
<evidence type="ECO:0000313" key="2">
    <source>
        <dbReference type="Proteomes" id="UP000265618"/>
    </source>
</evidence>
<keyword evidence="2" id="KW-1185">Reference proteome</keyword>
<reference evidence="1 2" key="1">
    <citation type="journal article" date="2018" name="PLoS ONE">
        <title>The draft genome of Kipferlia bialata reveals reductive genome evolution in fornicate parasites.</title>
        <authorList>
            <person name="Tanifuji G."/>
            <person name="Takabayashi S."/>
            <person name="Kume K."/>
            <person name="Takagi M."/>
            <person name="Nakayama T."/>
            <person name="Kamikawa R."/>
            <person name="Inagaki Y."/>
            <person name="Hashimoto T."/>
        </authorList>
    </citation>
    <scope>NUCLEOTIDE SEQUENCE [LARGE SCALE GENOMIC DNA]</scope>
    <source>
        <strain evidence="1">NY0173</strain>
    </source>
</reference>